<evidence type="ECO:0000313" key="4">
    <source>
        <dbReference type="EMBL" id="TCJ21730.1"/>
    </source>
</evidence>
<dbReference type="Pfam" id="PF13579">
    <property type="entry name" value="Glyco_trans_4_4"/>
    <property type="match status" value="1"/>
</dbReference>
<feature type="domain" description="Glycosyltransferase subfamily 4-like N-terminal" evidence="3">
    <location>
        <begin position="15"/>
        <end position="177"/>
    </location>
</feature>
<dbReference type="Pfam" id="PF13692">
    <property type="entry name" value="Glyco_trans_1_4"/>
    <property type="match status" value="1"/>
</dbReference>
<dbReference type="RefSeq" id="WP_131585328.1">
    <property type="nucleotide sequence ID" value="NZ_SJZJ01000030.1"/>
</dbReference>
<sequence length="380" mass="40092">MRIAQLANFIGPASGGMKTAVAALGAGYVAAGASRLLVVPGPTDAREETAEGTVVQLRAPKVGGGYRLIVEPWRVIDALEEFGPTSVEINDKSTLLPVARWARRNDVASILFSHERLDDMLAMRTGLDTSVKLSIGLWNHVLVRQFDAIVVTSRYARREFSAAASAVDTPIVQVPLGVDLETFRPAASADPHPRPTSSHEPLRLVHVGRLSREKSPHLAVATAVELHRRGVPVTLDVYGTGPHLHELEEIAAGAPVTFHGHVAGRAELASRIAAADVALSVCPGETFGLAVLEALACGTPVVTARTGGASELIDAASGAWGDDNPASLADAVLRVAARDVTTRRTAARARAELFPWSAAVEGMLDVHARVTHPLPLAATR</sequence>
<dbReference type="AlphaFoldDB" id="A0A4R1BUW4"/>
<dbReference type="InterPro" id="IPR050194">
    <property type="entry name" value="Glycosyltransferase_grp1"/>
</dbReference>
<evidence type="ECO:0000256" key="2">
    <source>
        <dbReference type="ARBA" id="ARBA00022679"/>
    </source>
</evidence>
<proteinExistence type="predicted"/>
<dbReference type="SUPFAM" id="SSF53756">
    <property type="entry name" value="UDP-Glycosyltransferase/glycogen phosphorylase"/>
    <property type="match status" value="1"/>
</dbReference>
<accession>A0A4R1BUW4</accession>
<dbReference type="PANTHER" id="PTHR45947">
    <property type="entry name" value="SULFOQUINOVOSYL TRANSFERASE SQD2"/>
    <property type="match status" value="1"/>
</dbReference>
<keyword evidence="2 4" id="KW-0808">Transferase</keyword>
<keyword evidence="1" id="KW-0328">Glycosyltransferase</keyword>
<dbReference type="GO" id="GO:1901137">
    <property type="term" value="P:carbohydrate derivative biosynthetic process"/>
    <property type="evidence" value="ECO:0007669"/>
    <property type="project" value="UniProtKB-ARBA"/>
</dbReference>
<dbReference type="OrthoDB" id="5242526at2"/>
<evidence type="ECO:0000313" key="5">
    <source>
        <dbReference type="Proteomes" id="UP000295453"/>
    </source>
</evidence>
<dbReference type="Proteomes" id="UP000295453">
    <property type="component" value="Unassembled WGS sequence"/>
</dbReference>
<dbReference type="GO" id="GO:0016757">
    <property type="term" value="F:glycosyltransferase activity"/>
    <property type="evidence" value="ECO:0007669"/>
    <property type="project" value="UniProtKB-KW"/>
</dbReference>
<organism evidence="4 5">
    <name type="scientific">Nocardioides jejuensis</name>
    <dbReference type="NCBI Taxonomy" id="2502782"/>
    <lineage>
        <taxon>Bacteria</taxon>
        <taxon>Bacillati</taxon>
        <taxon>Actinomycetota</taxon>
        <taxon>Actinomycetes</taxon>
        <taxon>Propionibacteriales</taxon>
        <taxon>Nocardioidaceae</taxon>
        <taxon>Nocardioides</taxon>
    </lineage>
</organism>
<reference evidence="4 5" key="1">
    <citation type="submission" date="2019-03" db="EMBL/GenBank/DDBJ databases">
        <authorList>
            <person name="Kim M.K.M."/>
        </authorList>
    </citation>
    <scope>NUCLEOTIDE SEQUENCE [LARGE SCALE GENOMIC DNA]</scope>
    <source>
        <strain evidence="4 5">18JY15-6</strain>
    </source>
</reference>
<evidence type="ECO:0000259" key="3">
    <source>
        <dbReference type="Pfam" id="PF13579"/>
    </source>
</evidence>
<name>A0A4R1BUW4_9ACTN</name>
<dbReference type="PANTHER" id="PTHR45947:SF3">
    <property type="entry name" value="SULFOQUINOVOSYL TRANSFERASE SQD2"/>
    <property type="match status" value="1"/>
</dbReference>
<evidence type="ECO:0000256" key="1">
    <source>
        <dbReference type="ARBA" id="ARBA00022676"/>
    </source>
</evidence>
<dbReference type="InterPro" id="IPR028098">
    <property type="entry name" value="Glyco_trans_4-like_N"/>
</dbReference>
<comment type="caution">
    <text evidence="4">The sequence shown here is derived from an EMBL/GenBank/DDBJ whole genome shotgun (WGS) entry which is preliminary data.</text>
</comment>
<dbReference type="EMBL" id="SJZJ01000030">
    <property type="protein sequence ID" value="TCJ21730.1"/>
    <property type="molecule type" value="Genomic_DNA"/>
</dbReference>
<keyword evidence="5" id="KW-1185">Reference proteome</keyword>
<dbReference type="Gene3D" id="3.40.50.2000">
    <property type="entry name" value="Glycogen Phosphorylase B"/>
    <property type="match status" value="2"/>
</dbReference>
<protein>
    <submittedName>
        <fullName evidence="4">Glycosyltransferase</fullName>
    </submittedName>
</protein>
<gene>
    <name evidence="4" type="ORF">EPD65_14390</name>
</gene>